<dbReference type="InterPro" id="IPR018060">
    <property type="entry name" value="HTH_AraC"/>
</dbReference>
<dbReference type="SMART" id="SM00342">
    <property type="entry name" value="HTH_ARAC"/>
    <property type="match status" value="1"/>
</dbReference>
<comment type="caution">
    <text evidence="6">The sequence shown here is derived from an EMBL/GenBank/DDBJ whole genome shotgun (WGS) entry which is preliminary data.</text>
</comment>
<dbReference type="PANTHER" id="PTHR43280:SF2">
    <property type="entry name" value="HTH-TYPE TRANSCRIPTIONAL REGULATOR EXSA"/>
    <property type="match status" value="1"/>
</dbReference>
<dbReference type="Pfam" id="PF12833">
    <property type="entry name" value="HTH_18"/>
    <property type="match status" value="1"/>
</dbReference>
<dbReference type="PROSITE" id="PS01124">
    <property type="entry name" value="HTH_ARAC_FAMILY_2"/>
    <property type="match status" value="1"/>
</dbReference>
<proteinExistence type="predicted"/>
<evidence type="ECO:0000256" key="3">
    <source>
        <dbReference type="ARBA" id="ARBA00023163"/>
    </source>
</evidence>
<dbReference type="PROSITE" id="PS50293">
    <property type="entry name" value="TPR_REGION"/>
    <property type="match status" value="1"/>
</dbReference>
<keyword evidence="3" id="KW-0804">Transcription</keyword>
<sequence length="710" mass="81902">MDLVSPKDELFLNRITDIIRSNLSNEQFGVSQLADEMGMSRSNLYRKIKSITKVSVSQFISQVRLKYAKELLQNTELTVAEVAFESGFHSVTYFSTCFHHFFGFSPRESAEIGPTESGAENSNSYAHPSTKPLRGKLIKWSVILIALVTSVLLLSHYMRSPSKGEILEKSIGVFPFTYIGHDKEKQYLSDGMMEAILHNLSKIKDLKVMSKYSLEKYRDKDRDAIAIGKEMNLTYLLGGSFQLEGSNMKLIVQLIKTSDGSQVWSKQYSGEIKEIFSLQSSVAQKIAVELNAAIEPEEKRLIEKPPTFSLTAYEFYLRGREEYYKYSLDNKNIAPLNKAEEYYRNAIAHDPGYAKAYVGLAEVYKEKFQRGKYSNVHFLDSVRILADSALIFEDKTAEAYAIKGMYYWYRGKRKQSLKEYNKALDLDPNLWEAYRGKGVLFIDSDPVKSIENYQEAASRVHGTDLKFIMREMIVAYGGAGFIKKTVKYNEETLRLFGDSILYFSCMGALEGVEGNFTTAAQWYQKAYEKDSTYIYFFWSAFDILYSLGYNLSLAGNDTESLYYFRKWLNSADKREETKDNGLHRIGYAFWQNGFRDEAQYYFDLQLEICDKLIASKSIWAQNYYSYYDRAAVNAFLGNKEKAYHDLRIFDQKKYVPLWLVNLIKNDPLFDNLRGAPEFLEIVNNVEAKYQKGHEKNAEKLARLYKNEPNL</sequence>
<dbReference type="InterPro" id="IPR019734">
    <property type="entry name" value="TPR_rpt"/>
</dbReference>
<dbReference type="EMBL" id="BLAX01000001">
    <property type="protein sequence ID" value="GET32908.1"/>
    <property type="molecule type" value="Genomic_DNA"/>
</dbReference>
<reference evidence="6 7" key="1">
    <citation type="submission" date="2019-10" db="EMBL/GenBank/DDBJ databases">
        <title>Prolixibacter strains distinguished by the presence of nitrate reductase genes were adept at nitrate-dependent anaerobic corrosion of metallic iron and carbon steel.</title>
        <authorList>
            <person name="Iino T."/>
            <person name="Shono N."/>
            <person name="Ito K."/>
            <person name="Nakamura R."/>
            <person name="Sueoka K."/>
            <person name="Harayama S."/>
            <person name="Ohkuma M."/>
        </authorList>
    </citation>
    <scope>NUCLEOTIDE SEQUENCE [LARGE SCALE GENOMIC DNA]</scope>
    <source>
        <strain evidence="6 7">JCM 13498</strain>
    </source>
</reference>
<dbReference type="Gene3D" id="1.25.40.10">
    <property type="entry name" value="Tetratricopeptide repeat domain"/>
    <property type="match status" value="2"/>
</dbReference>
<dbReference type="AlphaFoldDB" id="A0A5M4AYW5"/>
<evidence type="ECO:0000256" key="4">
    <source>
        <dbReference type="PROSITE-ProRule" id="PRU00339"/>
    </source>
</evidence>
<name>A0A5M4AYW5_9BACT</name>
<keyword evidence="7" id="KW-1185">Reference proteome</keyword>
<keyword evidence="1" id="KW-0805">Transcription regulation</keyword>
<keyword evidence="2" id="KW-0238">DNA-binding</keyword>
<gene>
    <name evidence="6" type="ORF">PbJCM13498_17710</name>
</gene>
<evidence type="ECO:0000313" key="7">
    <source>
        <dbReference type="Proteomes" id="UP000391834"/>
    </source>
</evidence>
<dbReference type="OrthoDB" id="358279at2"/>
<dbReference type="SUPFAM" id="SSF48452">
    <property type="entry name" value="TPR-like"/>
    <property type="match status" value="1"/>
</dbReference>
<dbReference type="PROSITE" id="PS50005">
    <property type="entry name" value="TPR"/>
    <property type="match status" value="1"/>
</dbReference>
<dbReference type="InterPro" id="IPR009057">
    <property type="entry name" value="Homeodomain-like_sf"/>
</dbReference>
<evidence type="ECO:0000256" key="1">
    <source>
        <dbReference type="ARBA" id="ARBA00023015"/>
    </source>
</evidence>
<organism evidence="6 7">
    <name type="scientific">Prolixibacter bellariivorans</name>
    <dbReference type="NCBI Taxonomy" id="314319"/>
    <lineage>
        <taxon>Bacteria</taxon>
        <taxon>Pseudomonadati</taxon>
        <taxon>Bacteroidota</taxon>
        <taxon>Bacteroidia</taxon>
        <taxon>Marinilabiliales</taxon>
        <taxon>Prolixibacteraceae</taxon>
        <taxon>Prolixibacter</taxon>
    </lineage>
</organism>
<dbReference type="Gene3D" id="1.10.10.60">
    <property type="entry name" value="Homeodomain-like"/>
    <property type="match status" value="1"/>
</dbReference>
<evidence type="ECO:0000256" key="2">
    <source>
        <dbReference type="ARBA" id="ARBA00023125"/>
    </source>
</evidence>
<dbReference type="Gene3D" id="3.40.50.10070">
    <property type="entry name" value="TolB, N-terminal domain"/>
    <property type="match status" value="1"/>
</dbReference>
<accession>A0A5M4AYW5</accession>
<feature type="repeat" description="TPR" evidence="4">
    <location>
        <begin position="397"/>
        <end position="430"/>
    </location>
</feature>
<keyword evidence="4" id="KW-0802">TPR repeat</keyword>
<dbReference type="InterPro" id="IPR011990">
    <property type="entry name" value="TPR-like_helical_dom_sf"/>
</dbReference>
<dbReference type="SMART" id="SM00028">
    <property type="entry name" value="TPR"/>
    <property type="match status" value="2"/>
</dbReference>
<dbReference type="PANTHER" id="PTHR43280">
    <property type="entry name" value="ARAC-FAMILY TRANSCRIPTIONAL REGULATOR"/>
    <property type="match status" value="1"/>
</dbReference>
<dbReference type="Proteomes" id="UP000391834">
    <property type="component" value="Unassembled WGS sequence"/>
</dbReference>
<evidence type="ECO:0000259" key="5">
    <source>
        <dbReference type="PROSITE" id="PS01124"/>
    </source>
</evidence>
<dbReference type="SUPFAM" id="SSF46689">
    <property type="entry name" value="Homeodomain-like"/>
    <property type="match status" value="1"/>
</dbReference>
<feature type="domain" description="HTH araC/xylS-type" evidence="5">
    <location>
        <begin position="13"/>
        <end position="112"/>
    </location>
</feature>
<protein>
    <recommendedName>
        <fullName evidence="5">HTH araC/xylS-type domain-containing protein</fullName>
    </recommendedName>
</protein>
<dbReference type="GO" id="GO:0003700">
    <property type="term" value="F:DNA-binding transcription factor activity"/>
    <property type="evidence" value="ECO:0007669"/>
    <property type="project" value="InterPro"/>
</dbReference>
<evidence type="ECO:0000313" key="6">
    <source>
        <dbReference type="EMBL" id="GET32908.1"/>
    </source>
</evidence>
<dbReference type="GO" id="GO:0043565">
    <property type="term" value="F:sequence-specific DNA binding"/>
    <property type="evidence" value="ECO:0007669"/>
    <property type="project" value="InterPro"/>
</dbReference>